<gene>
    <name evidence="1" type="ORF">G7Y89_g7114</name>
</gene>
<keyword evidence="2" id="KW-1185">Reference proteome</keyword>
<protein>
    <submittedName>
        <fullName evidence="1">Uncharacterized protein</fullName>
    </submittedName>
</protein>
<accession>A0A8H4RJ61</accession>
<name>A0A8H4RJ61_9HELO</name>
<dbReference type="OrthoDB" id="432970at2759"/>
<comment type="caution">
    <text evidence="1">The sequence shown here is derived from an EMBL/GenBank/DDBJ whole genome shotgun (WGS) entry which is preliminary data.</text>
</comment>
<dbReference type="EMBL" id="JAAMPI010000485">
    <property type="protein sequence ID" value="KAF4631022.1"/>
    <property type="molecule type" value="Genomic_DNA"/>
</dbReference>
<evidence type="ECO:0000313" key="2">
    <source>
        <dbReference type="Proteomes" id="UP000566819"/>
    </source>
</evidence>
<proteinExistence type="predicted"/>
<evidence type="ECO:0000313" key="1">
    <source>
        <dbReference type="EMBL" id="KAF4631022.1"/>
    </source>
</evidence>
<dbReference type="Proteomes" id="UP000566819">
    <property type="component" value="Unassembled WGS sequence"/>
</dbReference>
<organism evidence="1 2">
    <name type="scientific">Cudoniella acicularis</name>
    <dbReference type="NCBI Taxonomy" id="354080"/>
    <lineage>
        <taxon>Eukaryota</taxon>
        <taxon>Fungi</taxon>
        <taxon>Dikarya</taxon>
        <taxon>Ascomycota</taxon>
        <taxon>Pezizomycotina</taxon>
        <taxon>Leotiomycetes</taxon>
        <taxon>Helotiales</taxon>
        <taxon>Tricladiaceae</taxon>
        <taxon>Cudoniella</taxon>
    </lineage>
</organism>
<sequence>MTHSTWPTTTASPENPIVSPLSLLLCRYPLGGYLSNPNFSLIYSRPNPYDEYVDPLYAVLTCGSNVPIDRPKKKGAQTFWMKTYSENKGLLEVLEEAEILKRTGQTEKQGFVTMVAVETCLVNGQWAQTENELKGGTLKDMA</sequence>
<reference evidence="1 2" key="1">
    <citation type="submission" date="2020-03" db="EMBL/GenBank/DDBJ databases">
        <title>Draft Genome Sequence of Cudoniella acicularis.</title>
        <authorList>
            <person name="Buettner E."/>
            <person name="Kellner H."/>
        </authorList>
    </citation>
    <scope>NUCLEOTIDE SEQUENCE [LARGE SCALE GENOMIC DNA]</scope>
    <source>
        <strain evidence="1 2">DSM 108380</strain>
    </source>
</reference>
<dbReference type="AlphaFoldDB" id="A0A8H4RJ61"/>